<keyword evidence="1" id="KW-0175">Coiled coil</keyword>
<accession>A0A9D4V0T5</accession>
<evidence type="ECO:0000313" key="2">
    <source>
        <dbReference type="EMBL" id="KAI5077671.1"/>
    </source>
</evidence>
<reference evidence="2" key="1">
    <citation type="submission" date="2021-01" db="EMBL/GenBank/DDBJ databases">
        <title>Adiantum capillus-veneris genome.</title>
        <authorList>
            <person name="Fang Y."/>
            <person name="Liao Q."/>
        </authorList>
    </citation>
    <scope>NUCLEOTIDE SEQUENCE</scope>
    <source>
        <strain evidence="2">H3</strain>
        <tissue evidence="2">Leaf</tissue>
    </source>
</reference>
<protein>
    <submittedName>
        <fullName evidence="2">Uncharacterized protein</fullName>
    </submittedName>
</protein>
<organism evidence="2 3">
    <name type="scientific">Adiantum capillus-veneris</name>
    <name type="common">Maidenhair fern</name>
    <dbReference type="NCBI Taxonomy" id="13818"/>
    <lineage>
        <taxon>Eukaryota</taxon>
        <taxon>Viridiplantae</taxon>
        <taxon>Streptophyta</taxon>
        <taxon>Embryophyta</taxon>
        <taxon>Tracheophyta</taxon>
        <taxon>Polypodiopsida</taxon>
        <taxon>Polypodiidae</taxon>
        <taxon>Polypodiales</taxon>
        <taxon>Pteridineae</taxon>
        <taxon>Pteridaceae</taxon>
        <taxon>Vittarioideae</taxon>
        <taxon>Adiantum</taxon>
    </lineage>
</organism>
<name>A0A9D4V0T5_ADICA</name>
<dbReference type="PANTHER" id="PTHR36037:SF1">
    <property type="entry name" value="RNA-DIRECTED DNA POLYMERASE (REVERSE TRANSCRIPTASE)-RELATED FAMILY PROTEIN"/>
    <property type="match status" value="1"/>
</dbReference>
<feature type="coiled-coil region" evidence="1">
    <location>
        <begin position="123"/>
        <end position="150"/>
    </location>
</feature>
<dbReference type="OrthoDB" id="1912221at2759"/>
<comment type="caution">
    <text evidence="2">The sequence shown here is derived from an EMBL/GenBank/DDBJ whole genome shotgun (WGS) entry which is preliminary data.</text>
</comment>
<proteinExistence type="predicted"/>
<dbReference type="AlphaFoldDB" id="A0A9D4V0T5"/>
<sequence>MSGAAGTYKMQQQRDGDVEIESLFSADRSIKRLDFENIPVFNSSPQIMRAQAQQIRRDLERCKEEMTDPMELLGSLKAAAPDYANVDTSKLWEKYLSLKREFLQVEAENLFLDSYLTREAEPVQDSDRELRDVEKQLADLQSMTTKESEEIKSLVGAFAEEIEIFPRLMECALNHFDECDTKMHVESLEYMDEHSRYADSEDERRALELSILTESVQNEILELDSKVSKAEEYYDRIQNLHNTHTKLDLLRKVQSFFCGWAIARCENDMVTFALKNSTASKQKQVTGSRHMTPSKQRVYKLHVKVHPKTLAVENAQLEPKDEALVNEILKELALRRMMHSLEVSGELHNDLEFVLRRAGQRIASSR</sequence>
<evidence type="ECO:0000256" key="1">
    <source>
        <dbReference type="SAM" id="Coils"/>
    </source>
</evidence>
<dbReference type="EMBL" id="JABFUD020000007">
    <property type="protein sequence ID" value="KAI5077671.1"/>
    <property type="molecule type" value="Genomic_DNA"/>
</dbReference>
<evidence type="ECO:0000313" key="3">
    <source>
        <dbReference type="Proteomes" id="UP000886520"/>
    </source>
</evidence>
<keyword evidence="3" id="KW-1185">Reference proteome</keyword>
<dbReference type="Proteomes" id="UP000886520">
    <property type="component" value="Chromosome 7"/>
</dbReference>
<gene>
    <name evidence="2" type="ORF">GOP47_0007495</name>
</gene>
<dbReference type="PANTHER" id="PTHR36037">
    <property type="entry name" value="RNA-DIRECTED DNA POLYMERASE (REVERSE TRANSCRIPTASE)-RELATED FAMILY PROTEIN"/>
    <property type="match status" value="1"/>
</dbReference>